<organism evidence="1 2">
    <name type="scientific">Araneus ventricosus</name>
    <name type="common">Orbweaver spider</name>
    <name type="synonym">Epeira ventricosa</name>
    <dbReference type="NCBI Taxonomy" id="182803"/>
    <lineage>
        <taxon>Eukaryota</taxon>
        <taxon>Metazoa</taxon>
        <taxon>Ecdysozoa</taxon>
        <taxon>Arthropoda</taxon>
        <taxon>Chelicerata</taxon>
        <taxon>Arachnida</taxon>
        <taxon>Araneae</taxon>
        <taxon>Araneomorphae</taxon>
        <taxon>Entelegynae</taxon>
        <taxon>Araneoidea</taxon>
        <taxon>Araneidae</taxon>
        <taxon>Araneus</taxon>
    </lineage>
</organism>
<evidence type="ECO:0000313" key="2">
    <source>
        <dbReference type="Proteomes" id="UP000499080"/>
    </source>
</evidence>
<dbReference type="Proteomes" id="UP000499080">
    <property type="component" value="Unassembled WGS sequence"/>
</dbReference>
<name>A0A4Y2TEA6_ARAVE</name>
<reference evidence="1 2" key="1">
    <citation type="journal article" date="2019" name="Sci. Rep.">
        <title>Orb-weaving spider Araneus ventricosus genome elucidates the spidroin gene catalogue.</title>
        <authorList>
            <person name="Kono N."/>
            <person name="Nakamura H."/>
            <person name="Ohtoshi R."/>
            <person name="Moran D.A.P."/>
            <person name="Shinohara A."/>
            <person name="Yoshida Y."/>
            <person name="Fujiwara M."/>
            <person name="Mori M."/>
            <person name="Tomita M."/>
            <person name="Arakawa K."/>
        </authorList>
    </citation>
    <scope>NUCLEOTIDE SEQUENCE [LARGE SCALE GENOMIC DNA]</scope>
</reference>
<keyword evidence="2" id="KW-1185">Reference proteome</keyword>
<proteinExistence type="predicted"/>
<dbReference type="AlphaFoldDB" id="A0A4Y2TEA6"/>
<sequence>MILTDFLPQFYQGRCFFWKTRRSSSCSGKKGVYEEIKFTSTSGESTKSVSVQTHGGQWSGIRNVSPSEQKVQA</sequence>
<comment type="caution">
    <text evidence="1">The sequence shown here is derived from an EMBL/GenBank/DDBJ whole genome shotgun (WGS) entry which is preliminary data.</text>
</comment>
<evidence type="ECO:0000313" key="1">
    <source>
        <dbReference type="EMBL" id="GBN98968.1"/>
    </source>
</evidence>
<gene>
    <name evidence="1" type="ORF">AVEN_144750_1</name>
</gene>
<dbReference type="EMBL" id="BGPR01028052">
    <property type="protein sequence ID" value="GBN98968.1"/>
    <property type="molecule type" value="Genomic_DNA"/>
</dbReference>
<accession>A0A4Y2TEA6</accession>
<protein>
    <submittedName>
        <fullName evidence="1">Uncharacterized protein</fullName>
    </submittedName>
</protein>